<organism evidence="6 7">
    <name type="scientific">Candidatus Blautia stercorigallinarum</name>
    <dbReference type="NCBI Taxonomy" id="2838501"/>
    <lineage>
        <taxon>Bacteria</taxon>
        <taxon>Bacillati</taxon>
        <taxon>Bacillota</taxon>
        <taxon>Clostridia</taxon>
        <taxon>Lachnospirales</taxon>
        <taxon>Lachnospiraceae</taxon>
        <taxon>Blautia</taxon>
    </lineage>
</organism>
<dbReference type="PANTHER" id="PTHR43524">
    <property type="entry name" value="RADICAL SAM SUPERFAMILY PROTEIN"/>
    <property type="match status" value="1"/>
</dbReference>
<evidence type="ECO:0000256" key="3">
    <source>
        <dbReference type="ARBA" id="ARBA00023004"/>
    </source>
</evidence>
<protein>
    <submittedName>
        <fullName evidence="6">Radical SAM protein</fullName>
    </submittedName>
</protein>
<dbReference type="AlphaFoldDB" id="A0A9D1THL2"/>
<dbReference type="Pfam" id="PF13186">
    <property type="entry name" value="SPASM"/>
    <property type="match status" value="1"/>
</dbReference>
<name>A0A9D1THL2_9FIRM</name>
<keyword evidence="2" id="KW-0479">Metal-binding</keyword>
<dbReference type="GO" id="GO:0051536">
    <property type="term" value="F:iron-sulfur cluster binding"/>
    <property type="evidence" value="ECO:0007669"/>
    <property type="project" value="UniProtKB-KW"/>
</dbReference>
<evidence type="ECO:0000259" key="5">
    <source>
        <dbReference type="PROSITE" id="PS51918"/>
    </source>
</evidence>
<dbReference type="SUPFAM" id="SSF102114">
    <property type="entry name" value="Radical SAM enzymes"/>
    <property type="match status" value="1"/>
</dbReference>
<accession>A0A9D1THL2</accession>
<dbReference type="InterPro" id="IPR007197">
    <property type="entry name" value="rSAM"/>
</dbReference>
<dbReference type="Pfam" id="PF04055">
    <property type="entry name" value="Radical_SAM"/>
    <property type="match status" value="1"/>
</dbReference>
<gene>
    <name evidence="6" type="ORF">H9747_14375</name>
</gene>
<dbReference type="Gene3D" id="3.20.20.70">
    <property type="entry name" value="Aldolase class I"/>
    <property type="match status" value="1"/>
</dbReference>
<dbReference type="CDD" id="cd01335">
    <property type="entry name" value="Radical_SAM"/>
    <property type="match status" value="1"/>
</dbReference>
<dbReference type="PANTHER" id="PTHR43524:SF1">
    <property type="entry name" value="RADICAL SAM SUPERFAMILY PROTEIN"/>
    <property type="match status" value="1"/>
</dbReference>
<evidence type="ECO:0000256" key="1">
    <source>
        <dbReference type="ARBA" id="ARBA00022691"/>
    </source>
</evidence>
<dbReference type="GO" id="GO:0003824">
    <property type="term" value="F:catalytic activity"/>
    <property type="evidence" value="ECO:0007669"/>
    <property type="project" value="InterPro"/>
</dbReference>
<reference evidence="6" key="1">
    <citation type="journal article" date="2021" name="PeerJ">
        <title>Extensive microbial diversity within the chicken gut microbiome revealed by metagenomics and culture.</title>
        <authorList>
            <person name="Gilroy R."/>
            <person name="Ravi A."/>
            <person name="Getino M."/>
            <person name="Pursley I."/>
            <person name="Horton D.L."/>
            <person name="Alikhan N.F."/>
            <person name="Baker D."/>
            <person name="Gharbi K."/>
            <person name="Hall N."/>
            <person name="Watson M."/>
            <person name="Adriaenssens E.M."/>
            <person name="Foster-Nyarko E."/>
            <person name="Jarju S."/>
            <person name="Secka A."/>
            <person name="Antonio M."/>
            <person name="Oren A."/>
            <person name="Chaudhuri R.R."/>
            <person name="La Ragione R."/>
            <person name="Hildebrand F."/>
            <person name="Pallen M.J."/>
        </authorList>
    </citation>
    <scope>NUCLEOTIDE SEQUENCE</scope>
    <source>
        <strain evidence="6">CHK195-9823</strain>
    </source>
</reference>
<proteinExistence type="predicted"/>
<feature type="domain" description="Radical SAM core" evidence="5">
    <location>
        <begin position="104"/>
        <end position="318"/>
    </location>
</feature>
<evidence type="ECO:0000313" key="7">
    <source>
        <dbReference type="Proteomes" id="UP000886814"/>
    </source>
</evidence>
<dbReference type="EMBL" id="DXIQ01000102">
    <property type="protein sequence ID" value="HIV40156.1"/>
    <property type="molecule type" value="Genomic_DNA"/>
</dbReference>
<dbReference type="InterPro" id="IPR013785">
    <property type="entry name" value="Aldolase_TIM"/>
</dbReference>
<dbReference type="CDD" id="cd21128">
    <property type="entry name" value="SPASM_rSAM"/>
    <property type="match status" value="1"/>
</dbReference>
<dbReference type="GO" id="GO:0046872">
    <property type="term" value="F:metal ion binding"/>
    <property type="evidence" value="ECO:0007669"/>
    <property type="project" value="UniProtKB-KW"/>
</dbReference>
<evidence type="ECO:0000313" key="6">
    <source>
        <dbReference type="EMBL" id="HIV40156.1"/>
    </source>
</evidence>
<reference evidence="6" key="2">
    <citation type="submission" date="2021-04" db="EMBL/GenBank/DDBJ databases">
        <authorList>
            <person name="Gilroy R."/>
        </authorList>
    </citation>
    <scope>NUCLEOTIDE SEQUENCE</scope>
    <source>
        <strain evidence="6">CHK195-9823</strain>
    </source>
</reference>
<dbReference type="InterPro" id="IPR023885">
    <property type="entry name" value="4Fe4S-binding_SPASM_dom"/>
</dbReference>
<comment type="caution">
    <text evidence="6">The sequence shown here is derived from an EMBL/GenBank/DDBJ whole genome shotgun (WGS) entry which is preliminary data.</text>
</comment>
<keyword evidence="4" id="KW-0411">Iron-sulfur</keyword>
<dbReference type="SFLD" id="SFLDS00029">
    <property type="entry name" value="Radical_SAM"/>
    <property type="match status" value="1"/>
</dbReference>
<evidence type="ECO:0000256" key="2">
    <source>
        <dbReference type="ARBA" id="ARBA00022723"/>
    </source>
</evidence>
<sequence>MDVSTTIKKFGLEQAFNYLYKDPDKNLVKIMDWADKFAGDQLLPQRKAIREAITNPENPYYGYIRHILKDVDPHVMKTTAVNFFINTSLVGWPKQEECRKKYGCNIPWAILLDPTSACNLHCTGCWAAEYGNKLNLSYEEIDDIIRQGKELGVYMYIYTGGEPMVRKKDLIRLCEKHNDCIFLCFTNGTLIDEAFTDDMLRVGNFIPAISLEGFESATDQRRGEGVYQKATKAMELLKKKKLIYGISACYTSANFESITSEEFFDSLIEKGAYFIWYFHYMPVGNDASPELLPTPEQRVETYRRIRHYRAVKPLFAMDFQNDAEYVQGCIAGGRRYLHINANGDIDPCVFVHYSDSNIREKTLLEALQSPIMMAYHDGQPFNDNMLRPCPMLENPEKLRKMVEGTQAHSTDLQSPESVEHLCAKCDRYAEDWKPVAEKLWEERKAERAAKQG</sequence>
<dbReference type="InterPro" id="IPR058240">
    <property type="entry name" value="rSAM_sf"/>
</dbReference>
<dbReference type="PROSITE" id="PS51918">
    <property type="entry name" value="RADICAL_SAM"/>
    <property type="match status" value="1"/>
</dbReference>
<dbReference type="Proteomes" id="UP000886814">
    <property type="component" value="Unassembled WGS sequence"/>
</dbReference>
<dbReference type="SFLD" id="SFLDG01067">
    <property type="entry name" value="SPASM/twitch_domain_containing"/>
    <property type="match status" value="1"/>
</dbReference>
<evidence type="ECO:0000256" key="4">
    <source>
        <dbReference type="ARBA" id="ARBA00023014"/>
    </source>
</evidence>
<keyword evidence="3" id="KW-0408">Iron</keyword>
<keyword evidence="1" id="KW-0949">S-adenosyl-L-methionine</keyword>